<name>A0ABR9ZC47_VIBAN</name>
<dbReference type="Pfam" id="PF02661">
    <property type="entry name" value="Fic"/>
    <property type="match status" value="1"/>
</dbReference>
<feature type="domain" description="Fido" evidence="1">
    <location>
        <begin position="6"/>
        <end position="123"/>
    </location>
</feature>
<gene>
    <name evidence="2" type="ORF">EAY46_21480</name>
</gene>
<accession>A0ABR9ZC47</accession>
<dbReference type="EMBL" id="RDPI01000216">
    <property type="protein sequence ID" value="MBF4375577.1"/>
    <property type="molecule type" value="Genomic_DNA"/>
</dbReference>
<dbReference type="PANTHER" id="PTHR39426">
    <property type="entry name" value="HOMOLOGY TO DEATH-ON-CURING PROTEIN OF PHAGE P1"/>
    <property type="match status" value="1"/>
</dbReference>
<evidence type="ECO:0000259" key="1">
    <source>
        <dbReference type="PROSITE" id="PS51459"/>
    </source>
</evidence>
<proteinExistence type="predicted"/>
<protein>
    <submittedName>
        <fullName evidence="2">Type II toxin-antitoxin system death-on-curing family toxin</fullName>
    </submittedName>
</protein>
<sequence length="133" mass="14597">MDIICFPFERVIEINAFILKTEPGMKGAVDIPKLQGALGRIDNATVYEGLDDVFEIAAKYTACIAVSHALPDANKRTGLAVALEYLSLNDFELTQENDLLADAVRDLVIGIINETDFADILYAQYAKEQNSAL</sequence>
<dbReference type="Gene3D" id="1.20.120.1870">
    <property type="entry name" value="Fic/DOC protein, Fido domain"/>
    <property type="match status" value="1"/>
</dbReference>
<comment type="caution">
    <text evidence="2">The sequence shown here is derived from an EMBL/GenBank/DDBJ whole genome shotgun (WGS) entry which is preliminary data.</text>
</comment>
<evidence type="ECO:0000313" key="3">
    <source>
        <dbReference type="Proteomes" id="UP000726136"/>
    </source>
</evidence>
<keyword evidence="3" id="KW-1185">Reference proteome</keyword>
<dbReference type="InterPro" id="IPR006440">
    <property type="entry name" value="Doc"/>
</dbReference>
<dbReference type="RefSeq" id="WP_194664341.1">
    <property type="nucleotide sequence ID" value="NZ_RDPI01000216.1"/>
</dbReference>
<dbReference type="NCBIfam" id="TIGR01550">
    <property type="entry name" value="DOC_P1"/>
    <property type="match status" value="1"/>
</dbReference>
<reference evidence="2 3" key="1">
    <citation type="journal article" date="2021" name="PeerJ">
        <title>Analysis of 44 Vibrio anguillarum genomes reveals high genetic diversity.</title>
        <authorList>
            <person name="Hansen M.J."/>
            <person name="Dalsgaard I."/>
        </authorList>
    </citation>
    <scope>NUCLEOTIDE SEQUENCE [LARGE SCALE GENOMIC DNA]</scope>
    <source>
        <strain evidence="2 3">040915-1/1B</strain>
    </source>
</reference>
<evidence type="ECO:0000313" key="2">
    <source>
        <dbReference type="EMBL" id="MBF4375577.1"/>
    </source>
</evidence>
<dbReference type="Proteomes" id="UP000726136">
    <property type="component" value="Unassembled WGS sequence"/>
</dbReference>
<dbReference type="PIRSF" id="PIRSF018297">
    <property type="entry name" value="Doc"/>
    <property type="match status" value="1"/>
</dbReference>
<organism evidence="2 3">
    <name type="scientific">Vibrio anguillarum</name>
    <name type="common">Listonella anguillarum</name>
    <dbReference type="NCBI Taxonomy" id="55601"/>
    <lineage>
        <taxon>Bacteria</taxon>
        <taxon>Pseudomonadati</taxon>
        <taxon>Pseudomonadota</taxon>
        <taxon>Gammaproteobacteria</taxon>
        <taxon>Vibrionales</taxon>
        <taxon>Vibrionaceae</taxon>
        <taxon>Vibrio</taxon>
    </lineage>
</organism>
<dbReference type="PANTHER" id="PTHR39426:SF1">
    <property type="entry name" value="HOMOLOGY TO DEATH-ON-CURING PROTEIN OF PHAGE P1"/>
    <property type="match status" value="1"/>
</dbReference>
<dbReference type="InterPro" id="IPR003812">
    <property type="entry name" value="Fido"/>
</dbReference>
<dbReference type="PROSITE" id="PS51459">
    <property type="entry name" value="FIDO"/>
    <property type="match status" value="1"/>
</dbReference>
<dbReference type="InterPro" id="IPR053737">
    <property type="entry name" value="Type_II_TA_Toxin"/>
</dbReference>